<organism evidence="2 3">
    <name type="scientific">Metabacillus herbersteinensis</name>
    <dbReference type="NCBI Taxonomy" id="283816"/>
    <lineage>
        <taxon>Bacteria</taxon>
        <taxon>Bacillati</taxon>
        <taxon>Bacillota</taxon>
        <taxon>Bacilli</taxon>
        <taxon>Bacillales</taxon>
        <taxon>Bacillaceae</taxon>
        <taxon>Metabacillus</taxon>
    </lineage>
</organism>
<accession>A0ABV6GIM2</accession>
<evidence type="ECO:0000313" key="2">
    <source>
        <dbReference type="EMBL" id="MFC0273246.1"/>
    </source>
</evidence>
<evidence type="ECO:0000313" key="3">
    <source>
        <dbReference type="Proteomes" id="UP001589854"/>
    </source>
</evidence>
<dbReference type="InterPro" id="IPR011010">
    <property type="entry name" value="DNA_brk_join_enz"/>
</dbReference>
<name>A0ABV6GIM2_9BACI</name>
<dbReference type="SUPFAM" id="SSF56349">
    <property type="entry name" value="DNA breaking-rejoining enzymes"/>
    <property type="match status" value="1"/>
</dbReference>
<dbReference type="Gene3D" id="1.10.150.130">
    <property type="match status" value="1"/>
</dbReference>
<dbReference type="EMBL" id="JBHLVO010000018">
    <property type="protein sequence ID" value="MFC0273246.1"/>
    <property type="molecule type" value="Genomic_DNA"/>
</dbReference>
<dbReference type="RefSeq" id="WP_378936358.1">
    <property type="nucleotide sequence ID" value="NZ_JBHLVO010000018.1"/>
</dbReference>
<sequence>MSKKPDMRKFRRASTSRSTLKRNDVTFSLSEMFERFMLYKETEGLTKRTLDDYYTHFNYLMEYLGEDIVAEQLNSDLFRGYIGFMLHDKESITSNR</sequence>
<evidence type="ECO:0008006" key="4">
    <source>
        <dbReference type="Google" id="ProtNLM"/>
    </source>
</evidence>
<dbReference type="InterPro" id="IPR010998">
    <property type="entry name" value="Integrase_recombinase_N"/>
</dbReference>
<keyword evidence="3" id="KW-1185">Reference proteome</keyword>
<keyword evidence="1" id="KW-0238">DNA-binding</keyword>
<proteinExistence type="predicted"/>
<protein>
    <recommendedName>
        <fullName evidence="4">Core-binding (CB) domain-containing protein</fullName>
    </recommendedName>
</protein>
<dbReference type="Proteomes" id="UP001589854">
    <property type="component" value="Unassembled WGS sequence"/>
</dbReference>
<reference evidence="2 3" key="1">
    <citation type="submission" date="2024-09" db="EMBL/GenBank/DDBJ databases">
        <authorList>
            <person name="Sun Q."/>
            <person name="Mori K."/>
        </authorList>
    </citation>
    <scope>NUCLEOTIDE SEQUENCE [LARGE SCALE GENOMIC DNA]</scope>
    <source>
        <strain evidence="2 3">CCM 7228</strain>
    </source>
</reference>
<evidence type="ECO:0000256" key="1">
    <source>
        <dbReference type="ARBA" id="ARBA00023125"/>
    </source>
</evidence>
<gene>
    <name evidence="2" type="ORF">ACFFIX_17710</name>
</gene>
<comment type="caution">
    <text evidence="2">The sequence shown here is derived from an EMBL/GenBank/DDBJ whole genome shotgun (WGS) entry which is preliminary data.</text>
</comment>